<dbReference type="AlphaFoldDB" id="A0A7W9WJ29"/>
<gene>
    <name evidence="1" type="ORF">HNR57_005224</name>
</gene>
<reference evidence="1 2" key="1">
    <citation type="submission" date="2020-08" db="EMBL/GenBank/DDBJ databases">
        <title>Genomic Encyclopedia of Type Strains, Phase IV (KMG-IV): sequencing the most valuable type-strain genomes for metagenomic binning, comparative biology and taxonomic classification.</title>
        <authorList>
            <person name="Goeker M."/>
        </authorList>
    </citation>
    <scope>NUCLEOTIDE SEQUENCE [LARGE SCALE GENOMIC DNA]</scope>
    <source>
        <strain evidence="1 2">DSM 43350</strain>
    </source>
</reference>
<evidence type="ECO:0000313" key="2">
    <source>
        <dbReference type="Proteomes" id="UP000591537"/>
    </source>
</evidence>
<protein>
    <submittedName>
        <fullName evidence="1">Uncharacterized protein</fullName>
    </submittedName>
</protein>
<sequence>MSYDLAVWDGERPANDRTAGRVFTDLFDRYLETEVCESLA</sequence>
<evidence type="ECO:0000313" key="1">
    <source>
        <dbReference type="EMBL" id="MBB6079281.1"/>
    </source>
</evidence>
<dbReference type="RefSeq" id="WP_281403919.1">
    <property type="nucleotide sequence ID" value="NZ_BAAARS010000009.1"/>
</dbReference>
<name>A0A7W9WJ29_9ACTN</name>
<keyword evidence="2" id="KW-1185">Reference proteome</keyword>
<accession>A0A7W9WJ29</accession>
<organism evidence="1 2">
    <name type="scientific">Streptomyces paradoxus</name>
    <dbReference type="NCBI Taxonomy" id="66375"/>
    <lineage>
        <taxon>Bacteria</taxon>
        <taxon>Bacillati</taxon>
        <taxon>Actinomycetota</taxon>
        <taxon>Actinomycetes</taxon>
        <taxon>Kitasatosporales</taxon>
        <taxon>Streptomycetaceae</taxon>
        <taxon>Streptomyces</taxon>
    </lineage>
</organism>
<proteinExistence type="predicted"/>
<dbReference type="Proteomes" id="UP000591537">
    <property type="component" value="Unassembled WGS sequence"/>
</dbReference>
<dbReference type="EMBL" id="JACHGV010000008">
    <property type="protein sequence ID" value="MBB6079281.1"/>
    <property type="molecule type" value="Genomic_DNA"/>
</dbReference>
<comment type="caution">
    <text evidence="1">The sequence shown here is derived from an EMBL/GenBank/DDBJ whole genome shotgun (WGS) entry which is preliminary data.</text>
</comment>